<reference evidence="1" key="1">
    <citation type="journal article" date="2020" name="Nature">
        <title>Giant virus diversity and host interactions through global metagenomics.</title>
        <authorList>
            <person name="Schulz F."/>
            <person name="Roux S."/>
            <person name="Paez-Espino D."/>
            <person name="Jungbluth S."/>
            <person name="Walsh D.A."/>
            <person name="Denef V.J."/>
            <person name="McMahon K.D."/>
            <person name="Konstantinidis K.T."/>
            <person name="Eloe-Fadrosh E.A."/>
            <person name="Kyrpides N.C."/>
            <person name="Woyke T."/>
        </authorList>
    </citation>
    <scope>NUCLEOTIDE SEQUENCE</scope>
    <source>
        <strain evidence="1">GVMAG-S-1101161-73</strain>
    </source>
</reference>
<accession>A0A6C0APR5</accession>
<evidence type="ECO:0000313" key="1">
    <source>
        <dbReference type="EMBL" id="QHS81331.1"/>
    </source>
</evidence>
<dbReference type="AlphaFoldDB" id="A0A6C0APR5"/>
<dbReference type="EMBL" id="MN740734">
    <property type="protein sequence ID" value="QHS81331.1"/>
    <property type="molecule type" value="Genomic_DNA"/>
</dbReference>
<name>A0A6C0APR5_9ZZZZ</name>
<sequence>MPQKPFNELLLWKGQIQKCQKKSTISQPDMVLPKINALTGHYVPERPSIHEELLYRYSVYSIEYWRGVRERQQEYRAANQPS</sequence>
<organism evidence="1">
    <name type="scientific">viral metagenome</name>
    <dbReference type="NCBI Taxonomy" id="1070528"/>
    <lineage>
        <taxon>unclassified sequences</taxon>
        <taxon>metagenomes</taxon>
        <taxon>organismal metagenomes</taxon>
    </lineage>
</organism>
<proteinExistence type="predicted"/>
<protein>
    <submittedName>
        <fullName evidence="1">Uncharacterized protein</fullName>
    </submittedName>
</protein>